<accession>A0AAN7UM01</accession>
<dbReference type="EMBL" id="JAWHQM010000024">
    <property type="protein sequence ID" value="KAK5632293.1"/>
    <property type="molecule type" value="Genomic_DNA"/>
</dbReference>
<protein>
    <submittedName>
        <fullName evidence="1">Uncharacterized protein</fullName>
    </submittedName>
</protein>
<organism evidence="1 2">
    <name type="scientific">Xylaria bambusicola</name>
    <dbReference type="NCBI Taxonomy" id="326684"/>
    <lineage>
        <taxon>Eukaryota</taxon>
        <taxon>Fungi</taxon>
        <taxon>Dikarya</taxon>
        <taxon>Ascomycota</taxon>
        <taxon>Pezizomycotina</taxon>
        <taxon>Sordariomycetes</taxon>
        <taxon>Xylariomycetidae</taxon>
        <taxon>Xylariales</taxon>
        <taxon>Xylariaceae</taxon>
        <taxon>Xylaria</taxon>
    </lineage>
</organism>
<evidence type="ECO:0000313" key="1">
    <source>
        <dbReference type="EMBL" id="KAK5632293.1"/>
    </source>
</evidence>
<dbReference type="AlphaFoldDB" id="A0AAN7UM01"/>
<evidence type="ECO:0000313" key="2">
    <source>
        <dbReference type="Proteomes" id="UP001305414"/>
    </source>
</evidence>
<keyword evidence="2" id="KW-1185">Reference proteome</keyword>
<dbReference type="Proteomes" id="UP001305414">
    <property type="component" value="Unassembled WGS sequence"/>
</dbReference>
<proteinExistence type="predicted"/>
<sequence length="81" mass="8692">MVFTGEDFVEPGDFVDGTRDLIDETGDGVDWFPSPIWSLSEPPLTGELEVEDPKGVLGLYLLSSSLLSASSILHVARAPSL</sequence>
<comment type="caution">
    <text evidence="1">The sequence shown here is derived from an EMBL/GenBank/DDBJ whole genome shotgun (WGS) entry which is preliminary data.</text>
</comment>
<name>A0AAN7UM01_9PEZI</name>
<gene>
    <name evidence="1" type="ORF">RRF57_008007</name>
</gene>
<reference evidence="1 2" key="1">
    <citation type="submission" date="2023-10" db="EMBL/GenBank/DDBJ databases">
        <title>Draft genome sequence of Xylaria bambusicola isolate GMP-LS, the root and basal stem rot pathogen of sugarcane in Indonesia.</title>
        <authorList>
            <person name="Selvaraj P."/>
            <person name="Muralishankar V."/>
            <person name="Muruganantham S."/>
            <person name="Sp S."/>
            <person name="Haryani S."/>
            <person name="Lau K.J.X."/>
            <person name="Naqvi N.I."/>
        </authorList>
    </citation>
    <scope>NUCLEOTIDE SEQUENCE [LARGE SCALE GENOMIC DNA]</scope>
    <source>
        <strain evidence="1">GMP-LS</strain>
    </source>
</reference>